<comment type="caution">
    <text evidence="1">The sequence shown here is derived from an EMBL/GenBank/DDBJ whole genome shotgun (WGS) entry which is preliminary data.</text>
</comment>
<name>A0A366AWC9_9FLAO</name>
<evidence type="ECO:0000313" key="2">
    <source>
        <dbReference type="Proteomes" id="UP000253676"/>
    </source>
</evidence>
<gene>
    <name evidence="1" type="ORF">DR980_14995</name>
</gene>
<sequence length="59" mass="7047">MHSKDKNGAQQLQRIWAFGLMKSWFCIWDNLLRLFAIVRVANPKIRLNLYTHHLKSIKP</sequence>
<dbReference type="AlphaFoldDB" id="A0A366AWC9"/>
<evidence type="ECO:0000313" key="1">
    <source>
        <dbReference type="EMBL" id="RBN49195.1"/>
    </source>
</evidence>
<proteinExistence type="predicted"/>
<dbReference type="Proteomes" id="UP000253676">
    <property type="component" value="Unassembled WGS sequence"/>
</dbReference>
<accession>A0A366AWC9</accession>
<protein>
    <submittedName>
        <fullName evidence="1">Uncharacterized protein</fullName>
    </submittedName>
</protein>
<reference evidence="1 2" key="1">
    <citation type="submission" date="2018-07" db="EMBL/GenBank/DDBJ databases">
        <title>Complete genome sequence of Flavobacterium psychrolimnae LMG 22018.</title>
        <authorList>
            <person name="Kim D.-U."/>
        </authorList>
    </citation>
    <scope>NUCLEOTIDE SEQUENCE [LARGE SCALE GENOMIC DNA]</scope>
    <source>
        <strain evidence="1 2">LMG 22018</strain>
    </source>
</reference>
<dbReference type="EMBL" id="QNUX01000016">
    <property type="protein sequence ID" value="RBN49195.1"/>
    <property type="molecule type" value="Genomic_DNA"/>
</dbReference>
<keyword evidence="2" id="KW-1185">Reference proteome</keyword>
<organism evidence="1 2">
    <name type="scientific">Flavobacterium psychrolimnae</name>
    <dbReference type="NCBI Taxonomy" id="249351"/>
    <lineage>
        <taxon>Bacteria</taxon>
        <taxon>Pseudomonadati</taxon>
        <taxon>Bacteroidota</taxon>
        <taxon>Flavobacteriia</taxon>
        <taxon>Flavobacteriales</taxon>
        <taxon>Flavobacteriaceae</taxon>
        <taxon>Flavobacterium</taxon>
    </lineage>
</organism>